<name>A0AAN9PXC1_CANGL</name>
<sequence length="122" mass="14284">MLVHLQEPKCVSREDLDGFYFNILICANSVRQWFWHNGWYVSATPRSKVRTPLKIFLCFEIIRHTQKLPSGPSPIEILYCPCGIHKYQPYPCCGLLPQYLWRFTEMPLEKSKNSNPTPSLSH</sequence>
<accession>A0AAN9PXC1</accession>
<organism evidence="1 2">
    <name type="scientific">Canavalia gladiata</name>
    <name type="common">Sword bean</name>
    <name type="synonym">Dolichos gladiatus</name>
    <dbReference type="NCBI Taxonomy" id="3824"/>
    <lineage>
        <taxon>Eukaryota</taxon>
        <taxon>Viridiplantae</taxon>
        <taxon>Streptophyta</taxon>
        <taxon>Embryophyta</taxon>
        <taxon>Tracheophyta</taxon>
        <taxon>Spermatophyta</taxon>
        <taxon>Magnoliopsida</taxon>
        <taxon>eudicotyledons</taxon>
        <taxon>Gunneridae</taxon>
        <taxon>Pentapetalae</taxon>
        <taxon>rosids</taxon>
        <taxon>fabids</taxon>
        <taxon>Fabales</taxon>
        <taxon>Fabaceae</taxon>
        <taxon>Papilionoideae</taxon>
        <taxon>50 kb inversion clade</taxon>
        <taxon>NPAAA clade</taxon>
        <taxon>indigoferoid/millettioid clade</taxon>
        <taxon>Phaseoleae</taxon>
        <taxon>Canavalia</taxon>
    </lineage>
</organism>
<reference evidence="1 2" key="1">
    <citation type="submission" date="2024-01" db="EMBL/GenBank/DDBJ databases">
        <title>The genomes of 5 underutilized Papilionoideae crops provide insights into root nodulation and disease resistanc.</title>
        <authorList>
            <person name="Jiang F."/>
        </authorList>
    </citation>
    <scope>NUCLEOTIDE SEQUENCE [LARGE SCALE GENOMIC DNA]</scope>
    <source>
        <strain evidence="1">LVBAO_FW01</strain>
        <tissue evidence="1">Leaves</tissue>
    </source>
</reference>
<dbReference type="AlphaFoldDB" id="A0AAN9PXC1"/>
<proteinExistence type="predicted"/>
<evidence type="ECO:0000313" key="2">
    <source>
        <dbReference type="Proteomes" id="UP001367508"/>
    </source>
</evidence>
<gene>
    <name evidence="1" type="ORF">VNO77_38970</name>
</gene>
<evidence type="ECO:0000313" key="1">
    <source>
        <dbReference type="EMBL" id="KAK7313772.1"/>
    </source>
</evidence>
<comment type="caution">
    <text evidence="1">The sequence shown here is derived from an EMBL/GenBank/DDBJ whole genome shotgun (WGS) entry which is preliminary data.</text>
</comment>
<keyword evidence="2" id="KW-1185">Reference proteome</keyword>
<dbReference type="EMBL" id="JAYMYQ010000009">
    <property type="protein sequence ID" value="KAK7313772.1"/>
    <property type="molecule type" value="Genomic_DNA"/>
</dbReference>
<dbReference type="Proteomes" id="UP001367508">
    <property type="component" value="Unassembled WGS sequence"/>
</dbReference>
<protein>
    <submittedName>
        <fullName evidence="1">Uncharacterized protein</fullName>
    </submittedName>
</protein>